<dbReference type="EMBL" id="JARYMX010000006">
    <property type="protein sequence ID" value="KAJ9546162.1"/>
    <property type="molecule type" value="Genomic_DNA"/>
</dbReference>
<evidence type="ECO:0000256" key="1">
    <source>
        <dbReference type="SAM" id="MobiDB-lite"/>
    </source>
</evidence>
<comment type="caution">
    <text evidence="2">The sequence shown here is derived from an EMBL/GenBank/DDBJ whole genome shotgun (WGS) entry which is preliminary data.</text>
</comment>
<accession>A0AA38T7C1</accession>
<name>A0AA38T7C1_9ASTR</name>
<gene>
    <name evidence="2" type="ORF">OSB04_025869</name>
</gene>
<proteinExistence type="predicted"/>
<organism evidence="2 3">
    <name type="scientific">Centaurea solstitialis</name>
    <name type="common">yellow star-thistle</name>
    <dbReference type="NCBI Taxonomy" id="347529"/>
    <lineage>
        <taxon>Eukaryota</taxon>
        <taxon>Viridiplantae</taxon>
        <taxon>Streptophyta</taxon>
        <taxon>Embryophyta</taxon>
        <taxon>Tracheophyta</taxon>
        <taxon>Spermatophyta</taxon>
        <taxon>Magnoliopsida</taxon>
        <taxon>eudicotyledons</taxon>
        <taxon>Gunneridae</taxon>
        <taxon>Pentapetalae</taxon>
        <taxon>asterids</taxon>
        <taxon>campanulids</taxon>
        <taxon>Asterales</taxon>
        <taxon>Asteraceae</taxon>
        <taxon>Carduoideae</taxon>
        <taxon>Cardueae</taxon>
        <taxon>Centaureinae</taxon>
        <taxon>Centaurea</taxon>
    </lineage>
</organism>
<evidence type="ECO:0000313" key="2">
    <source>
        <dbReference type="EMBL" id="KAJ9546162.1"/>
    </source>
</evidence>
<feature type="region of interest" description="Disordered" evidence="1">
    <location>
        <begin position="195"/>
        <end position="224"/>
    </location>
</feature>
<sequence length="224" mass="24284">MPTVTPKLLPGRAPAVEMTGVTTPIGVWLRMDWYGVGKADVATKMRVTIDAPVVSGLQLGNPTNPLRPNIWLNPTGRGVDPIDGILPYRPRTRLKRPDPKSGYQINVTIGIRTLAAWLSPSHLMDHLRYAIGVEHVSAPAELANDVVLVVIAGADEAHPVDDGAPAAVLEVVEADDRKRDVGIVEARVNAAVEEVGDGVGEEVEEVGFDSEDWEEKKDEEDDRH</sequence>
<keyword evidence="3" id="KW-1185">Reference proteome</keyword>
<dbReference type="AlphaFoldDB" id="A0AA38T7C1"/>
<protein>
    <submittedName>
        <fullName evidence="2">Uncharacterized protein</fullName>
    </submittedName>
</protein>
<dbReference type="Proteomes" id="UP001172457">
    <property type="component" value="Chromosome 6"/>
</dbReference>
<evidence type="ECO:0000313" key="3">
    <source>
        <dbReference type="Proteomes" id="UP001172457"/>
    </source>
</evidence>
<reference evidence="2" key="1">
    <citation type="submission" date="2023-03" db="EMBL/GenBank/DDBJ databases">
        <title>Chromosome-scale reference genome and RAD-based genetic map of yellow starthistle (Centaurea solstitialis) reveal putative structural variation and QTLs associated with invader traits.</title>
        <authorList>
            <person name="Reatini B."/>
            <person name="Cang F.A."/>
            <person name="Jiang Q."/>
            <person name="Mckibben M.T.W."/>
            <person name="Barker M.S."/>
            <person name="Rieseberg L.H."/>
            <person name="Dlugosch K.M."/>
        </authorList>
    </citation>
    <scope>NUCLEOTIDE SEQUENCE</scope>
    <source>
        <strain evidence="2">CAN-66</strain>
        <tissue evidence="2">Leaf</tissue>
    </source>
</reference>